<reference evidence="2 3" key="1">
    <citation type="journal article" date="2019" name="Int. J. Syst. Evol. Microbiol.">
        <title>The Global Catalogue of Microorganisms (GCM) 10K type strain sequencing project: providing services to taxonomists for standard genome sequencing and annotation.</title>
        <authorList>
            <consortium name="The Broad Institute Genomics Platform"/>
            <consortium name="The Broad Institute Genome Sequencing Center for Infectious Disease"/>
            <person name="Wu L."/>
            <person name="Ma J."/>
        </authorList>
    </citation>
    <scope>NUCLEOTIDE SEQUENCE [LARGE SCALE GENOMIC DNA]</scope>
    <source>
        <strain evidence="2 3">JCM 16026</strain>
    </source>
</reference>
<evidence type="ECO:0000313" key="3">
    <source>
        <dbReference type="Proteomes" id="UP001501599"/>
    </source>
</evidence>
<dbReference type="RefSeq" id="WP_344343109.1">
    <property type="nucleotide sequence ID" value="NZ_BAAAQT010000006.1"/>
</dbReference>
<sequence length="227" mass="22854">MGRHAAQRRSRTSQWLVRLRAVLAGGLVLGVGTTATLAAWNDSEYATTSVTSGSFGIVGAPGDPAAANAFTDHPLATPGAMTLAYTAGTALAPGQSGISRYSIRLATGSVPGTVTLQAPVVGGTVSAANTALAAQLRYSVRVVSGTVAAPATPTCSSVFAQGATGFVSVVEDQPLTTAATVSQTLVQTPSPTIQHYCVRLTLPSIGSTNDSQNASGMTVLFPFLGST</sequence>
<dbReference type="Proteomes" id="UP001501599">
    <property type="component" value="Unassembled WGS sequence"/>
</dbReference>
<evidence type="ECO:0008006" key="4">
    <source>
        <dbReference type="Google" id="ProtNLM"/>
    </source>
</evidence>
<dbReference type="EMBL" id="BAAAQT010000006">
    <property type="protein sequence ID" value="GAA2174298.1"/>
    <property type="molecule type" value="Genomic_DNA"/>
</dbReference>
<comment type="caution">
    <text evidence="2">The sequence shown here is derived from an EMBL/GenBank/DDBJ whole genome shotgun (WGS) entry which is preliminary data.</text>
</comment>
<dbReference type="InterPro" id="IPR023833">
    <property type="entry name" value="Signal_pept_SipW-depend-type"/>
</dbReference>
<protein>
    <recommendedName>
        <fullName evidence="4">SipW-cognate class signal peptide</fullName>
    </recommendedName>
</protein>
<evidence type="ECO:0000256" key="1">
    <source>
        <dbReference type="SAM" id="Phobius"/>
    </source>
</evidence>
<accession>A0ABN3ASR0</accession>
<keyword evidence="1" id="KW-1133">Transmembrane helix</keyword>
<gene>
    <name evidence="2" type="ORF">GCM10009846_19710</name>
</gene>
<name>A0ABN3ASR0_9MICO</name>
<keyword evidence="1" id="KW-0812">Transmembrane</keyword>
<dbReference type="NCBIfam" id="TIGR04088">
    <property type="entry name" value="cognate_SipW"/>
    <property type="match status" value="1"/>
</dbReference>
<keyword evidence="3" id="KW-1185">Reference proteome</keyword>
<keyword evidence="1" id="KW-0472">Membrane</keyword>
<evidence type="ECO:0000313" key="2">
    <source>
        <dbReference type="EMBL" id="GAA2174298.1"/>
    </source>
</evidence>
<organism evidence="2 3">
    <name type="scientific">Agrococcus versicolor</name>
    <dbReference type="NCBI Taxonomy" id="501482"/>
    <lineage>
        <taxon>Bacteria</taxon>
        <taxon>Bacillati</taxon>
        <taxon>Actinomycetota</taxon>
        <taxon>Actinomycetes</taxon>
        <taxon>Micrococcales</taxon>
        <taxon>Microbacteriaceae</taxon>
        <taxon>Agrococcus</taxon>
    </lineage>
</organism>
<proteinExistence type="predicted"/>
<feature type="transmembrane region" description="Helical" evidence="1">
    <location>
        <begin position="21"/>
        <end position="40"/>
    </location>
</feature>